<dbReference type="EnsemblPlants" id="MELO3C028730.2.1">
    <property type="protein sequence ID" value="MELO3C028730.2.1"/>
    <property type="gene ID" value="MELO3C028730.2"/>
</dbReference>
<protein>
    <submittedName>
        <fullName evidence="1">Uncharacterized protein</fullName>
    </submittedName>
</protein>
<proteinExistence type="predicted"/>
<dbReference type="AlphaFoldDB" id="A0A9I9E4Q2"/>
<dbReference type="Gramene" id="MELO3C028730.2.1">
    <property type="protein sequence ID" value="MELO3C028730.2.1"/>
    <property type="gene ID" value="MELO3C028730.2"/>
</dbReference>
<reference evidence="1" key="1">
    <citation type="submission" date="2023-03" db="UniProtKB">
        <authorList>
            <consortium name="EnsemblPlants"/>
        </authorList>
    </citation>
    <scope>IDENTIFICATION</scope>
</reference>
<evidence type="ECO:0000313" key="1">
    <source>
        <dbReference type="EnsemblPlants" id="MELO3C028730.2.1"/>
    </source>
</evidence>
<sequence>AAAPASLLSTEISGNNLPSSVEVAIVSLVLRQTSEAPTAIVASP</sequence>
<accession>A0A9I9E4Q2</accession>
<name>A0A9I9E4Q2_CUCME</name>
<organism evidence="1">
    <name type="scientific">Cucumis melo</name>
    <name type="common">Muskmelon</name>
    <dbReference type="NCBI Taxonomy" id="3656"/>
    <lineage>
        <taxon>Eukaryota</taxon>
        <taxon>Viridiplantae</taxon>
        <taxon>Streptophyta</taxon>
        <taxon>Embryophyta</taxon>
        <taxon>Tracheophyta</taxon>
        <taxon>Spermatophyta</taxon>
        <taxon>Magnoliopsida</taxon>
        <taxon>eudicotyledons</taxon>
        <taxon>Gunneridae</taxon>
        <taxon>Pentapetalae</taxon>
        <taxon>rosids</taxon>
        <taxon>fabids</taxon>
        <taxon>Cucurbitales</taxon>
        <taxon>Cucurbitaceae</taxon>
        <taxon>Benincaseae</taxon>
        <taxon>Cucumis</taxon>
    </lineage>
</organism>